<dbReference type="PANTHER" id="PTHR46872">
    <property type="entry name" value="DNA BINDING PROTEIN"/>
    <property type="match status" value="1"/>
</dbReference>
<accession>A0A9Q1M5J9</accession>
<reference evidence="2" key="1">
    <citation type="journal article" date="2023" name="Proc. Natl. Acad. Sci. U.S.A.">
        <title>Genomic and structural basis for evolution of tropane alkaloid biosynthesis.</title>
        <authorList>
            <person name="Wanga Y.-J."/>
            <person name="Taina T."/>
            <person name="Yua J.-Y."/>
            <person name="Lia J."/>
            <person name="Xua B."/>
            <person name="Chenc J."/>
            <person name="D'Auriad J.C."/>
            <person name="Huanga J.-P."/>
            <person name="Huanga S.-X."/>
        </authorList>
    </citation>
    <scope>NUCLEOTIDE SEQUENCE [LARGE SCALE GENOMIC DNA]</scope>
    <source>
        <strain evidence="2">cv. KIB-2019</strain>
    </source>
</reference>
<gene>
    <name evidence="1" type="ORF">K7X08_021510</name>
</gene>
<keyword evidence="2" id="KW-1185">Reference proteome</keyword>
<dbReference type="PANTHER" id="PTHR46872:SF10">
    <property type="entry name" value="MYB-LIKE DOMAIN-CONTAINING PROTEIN"/>
    <property type="match status" value="1"/>
</dbReference>
<protein>
    <recommendedName>
        <fullName evidence="3">Myb-like domain-containing protein</fullName>
    </recommendedName>
</protein>
<dbReference type="InterPro" id="IPR001005">
    <property type="entry name" value="SANT/Myb"/>
</dbReference>
<comment type="caution">
    <text evidence="1">The sequence shown here is derived from an EMBL/GenBank/DDBJ whole genome shotgun (WGS) entry which is preliminary data.</text>
</comment>
<dbReference type="Proteomes" id="UP001152561">
    <property type="component" value="Unassembled WGS sequence"/>
</dbReference>
<organism evidence="1 2">
    <name type="scientific">Anisodus acutangulus</name>
    <dbReference type="NCBI Taxonomy" id="402998"/>
    <lineage>
        <taxon>Eukaryota</taxon>
        <taxon>Viridiplantae</taxon>
        <taxon>Streptophyta</taxon>
        <taxon>Embryophyta</taxon>
        <taxon>Tracheophyta</taxon>
        <taxon>Spermatophyta</taxon>
        <taxon>Magnoliopsida</taxon>
        <taxon>eudicotyledons</taxon>
        <taxon>Gunneridae</taxon>
        <taxon>Pentapetalae</taxon>
        <taxon>asterids</taxon>
        <taxon>lamiids</taxon>
        <taxon>Solanales</taxon>
        <taxon>Solanaceae</taxon>
        <taxon>Solanoideae</taxon>
        <taxon>Hyoscyameae</taxon>
        <taxon>Anisodus</taxon>
    </lineage>
</organism>
<evidence type="ECO:0000313" key="2">
    <source>
        <dbReference type="Proteomes" id="UP001152561"/>
    </source>
</evidence>
<name>A0A9Q1M5J9_9SOLA</name>
<dbReference type="EMBL" id="JAJAGQ010000010">
    <property type="protein sequence ID" value="KAJ8551495.1"/>
    <property type="molecule type" value="Genomic_DNA"/>
</dbReference>
<proteinExistence type="predicted"/>
<sequence>MVQKRPFSEEELYEVSSKQPRHVELNSRIVPVFDYFHHESVAMIKPCASGGDEGNNKKPHNGNIAEIPLSPDQDVDTCIVGSASNSSWPTSSTSEEDIGFEVPFDTLRSPEYYIPSRTITPQREVYFSLLGDSPQKLILIGPDFQAKLPEWGGHGSKNKPIMEETHESMKLPSQALISECVDHFCDENKLAGTCITPMPNVELPVDEGEIAGMGRGECSCEDKGSMRCVRLHIQEAREKLKISLGEETFVRLGFCGMGEVVTEKWCEEEEEENLFHEVVFSNPASLGKDFWNNLAIKFPSRTRKELVSYYFNVFILRKRAKQNRFDPSNIDSDSDEWQEIDDTADDKHNMTDEDEDSVVESPEYQYDLGCNGIYEDDKQAYYENIGVSSWEVYKPIGFGSRRVFTDLSAECPDTLFDTNSNSKPSIQHLERGVSNNAGGYDGSCTCDAPGVAPETPLGKTVNVRHWASDFASIVSDSGHDFVLGPCGVKEWDIGYLSCAKNEVDLLPTCSMIEEVFGDGAWSYKSRDDHGLN</sequence>
<evidence type="ECO:0000313" key="1">
    <source>
        <dbReference type="EMBL" id="KAJ8551495.1"/>
    </source>
</evidence>
<dbReference type="AlphaFoldDB" id="A0A9Q1M5J9"/>
<evidence type="ECO:0008006" key="3">
    <source>
        <dbReference type="Google" id="ProtNLM"/>
    </source>
</evidence>
<dbReference type="OrthoDB" id="1908944at2759"/>
<dbReference type="CDD" id="cd00167">
    <property type="entry name" value="SANT"/>
    <property type="match status" value="1"/>
</dbReference>